<comment type="caution">
    <text evidence="2">The sequence shown here is derived from an EMBL/GenBank/DDBJ whole genome shotgun (WGS) entry which is preliminary data.</text>
</comment>
<accession>A0A8H5T3Z2</accession>
<evidence type="ECO:0000256" key="1">
    <source>
        <dbReference type="SAM" id="MobiDB-lite"/>
    </source>
</evidence>
<keyword evidence="3" id="KW-1185">Reference proteome</keyword>
<dbReference type="AlphaFoldDB" id="A0A8H5T3Z2"/>
<feature type="compositionally biased region" description="Low complexity" evidence="1">
    <location>
        <begin position="138"/>
        <end position="158"/>
    </location>
</feature>
<proteinExistence type="predicted"/>
<sequence>MASKRPADSVPPKEPANGQKAAHEARWMRQWTKLGLAMHETASTAKELVLLRREPAVIKVPSATKGLKSTVAQGPKPKVTKDLKPKVVKKPAGCVSSIPPSKTAPSQRHNCSTTSRPQPRTPAPQKAKILPKAKPKTAKPLPKVTPKVSPKVSSQVSKTLPKKPEILPKKAHKVLPKTSSKPKALDQLTPKRTAVPKNQIQLHSKSQVLLKFDDISLAVHQMSSNMDVHKWRCSVGVASTVHPL</sequence>
<gene>
    <name evidence="2" type="ORF">FHETE_7863</name>
</gene>
<protein>
    <submittedName>
        <fullName evidence="2">Uncharacterized protein</fullName>
    </submittedName>
</protein>
<reference evidence="2 3" key="1">
    <citation type="submission" date="2020-05" db="EMBL/GenBank/DDBJ databases">
        <title>Identification and distribution of gene clusters putatively required for synthesis of sphingolipid metabolism inhibitors in phylogenetically diverse species of the filamentous fungus Fusarium.</title>
        <authorList>
            <person name="Kim H.-S."/>
            <person name="Busman M."/>
            <person name="Brown D.W."/>
            <person name="Divon H."/>
            <person name="Uhlig S."/>
            <person name="Proctor R.H."/>
        </authorList>
    </citation>
    <scope>NUCLEOTIDE SEQUENCE [LARGE SCALE GENOMIC DNA]</scope>
    <source>
        <strain evidence="2 3">NRRL 20693</strain>
    </source>
</reference>
<organism evidence="2 3">
    <name type="scientific">Fusarium heterosporum</name>
    <dbReference type="NCBI Taxonomy" id="42747"/>
    <lineage>
        <taxon>Eukaryota</taxon>
        <taxon>Fungi</taxon>
        <taxon>Dikarya</taxon>
        <taxon>Ascomycota</taxon>
        <taxon>Pezizomycotina</taxon>
        <taxon>Sordariomycetes</taxon>
        <taxon>Hypocreomycetidae</taxon>
        <taxon>Hypocreales</taxon>
        <taxon>Nectriaceae</taxon>
        <taxon>Fusarium</taxon>
        <taxon>Fusarium heterosporum species complex</taxon>
    </lineage>
</organism>
<evidence type="ECO:0000313" key="2">
    <source>
        <dbReference type="EMBL" id="KAF5662757.1"/>
    </source>
</evidence>
<feature type="compositionally biased region" description="Polar residues" evidence="1">
    <location>
        <begin position="98"/>
        <end position="118"/>
    </location>
</feature>
<evidence type="ECO:0000313" key="3">
    <source>
        <dbReference type="Proteomes" id="UP000567885"/>
    </source>
</evidence>
<name>A0A8H5T3Z2_FUSHE</name>
<feature type="region of interest" description="Disordered" evidence="1">
    <location>
        <begin position="1"/>
        <end position="25"/>
    </location>
</feature>
<dbReference type="Proteomes" id="UP000567885">
    <property type="component" value="Unassembled WGS sequence"/>
</dbReference>
<feature type="region of interest" description="Disordered" evidence="1">
    <location>
        <begin position="62"/>
        <end position="184"/>
    </location>
</feature>
<dbReference type="EMBL" id="JAAGWQ010000159">
    <property type="protein sequence ID" value="KAF5662757.1"/>
    <property type="molecule type" value="Genomic_DNA"/>
</dbReference>